<dbReference type="PANTHER" id="PTHR33221">
    <property type="entry name" value="WINGED HELIX-TURN-HELIX TRANSCRIPTIONAL REGULATOR, RRF2 FAMILY"/>
    <property type="match status" value="1"/>
</dbReference>
<dbReference type="PANTHER" id="PTHR33221:SF5">
    <property type="entry name" value="HTH-TYPE TRANSCRIPTIONAL REGULATOR ISCR"/>
    <property type="match status" value="1"/>
</dbReference>
<sequence>MRLSATDVYAFQALGYLGLQHGGLQHGTPVAAEPPAGQGVGQPARWISSDEISEATGIHRPYLVRILAALTAKGVVKSKKGIGGGYALARKPQLISLCEVVRAIDGPVAPLSCISLNWHEECVEQERCHARNTIYTRMRDAMLAVLQEFSVQDLVVDARQGVSYGHCLGHLLKPNA</sequence>
<dbReference type="OrthoDB" id="9795923at2"/>
<accession>A0A172TAF4</accession>
<dbReference type="RefSeq" id="WP_064015014.1">
    <property type="nucleotide sequence ID" value="NZ_CP011387.1"/>
</dbReference>
<evidence type="ECO:0000256" key="1">
    <source>
        <dbReference type="ARBA" id="ARBA00023125"/>
    </source>
</evidence>
<organism evidence="2 3">
    <name type="scientific">Deinococcus puniceus</name>
    <dbReference type="NCBI Taxonomy" id="1182568"/>
    <lineage>
        <taxon>Bacteria</taxon>
        <taxon>Thermotogati</taxon>
        <taxon>Deinococcota</taxon>
        <taxon>Deinococci</taxon>
        <taxon>Deinococcales</taxon>
        <taxon>Deinococcaceae</taxon>
        <taxon>Deinococcus</taxon>
    </lineage>
</organism>
<protein>
    <submittedName>
        <fullName evidence="2">Rrf2 family transcriptional regulator</fullName>
    </submittedName>
</protein>
<dbReference type="GO" id="GO:0003677">
    <property type="term" value="F:DNA binding"/>
    <property type="evidence" value="ECO:0007669"/>
    <property type="project" value="UniProtKB-KW"/>
</dbReference>
<dbReference type="GO" id="GO:0003700">
    <property type="term" value="F:DNA-binding transcription factor activity"/>
    <property type="evidence" value="ECO:0007669"/>
    <property type="project" value="TreeGrafter"/>
</dbReference>
<dbReference type="InterPro" id="IPR036390">
    <property type="entry name" value="WH_DNA-bd_sf"/>
</dbReference>
<dbReference type="InterPro" id="IPR036388">
    <property type="entry name" value="WH-like_DNA-bd_sf"/>
</dbReference>
<keyword evidence="1" id="KW-0238">DNA-binding</keyword>
<dbReference type="Proteomes" id="UP000077363">
    <property type="component" value="Chromosome"/>
</dbReference>
<evidence type="ECO:0000313" key="3">
    <source>
        <dbReference type="Proteomes" id="UP000077363"/>
    </source>
</evidence>
<dbReference type="AlphaFoldDB" id="A0A172TAF4"/>
<dbReference type="PATRIC" id="fig|1182568.3.peg.1939"/>
<proteinExistence type="predicted"/>
<name>A0A172TAF4_9DEIO</name>
<dbReference type="GO" id="GO:0005829">
    <property type="term" value="C:cytosol"/>
    <property type="evidence" value="ECO:0007669"/>
    <property type="project" value="TreeGrafter"/>
</dbReference>
<dbReference type="EMBL" id="CP011387">
    <property type="protein sequence ID" value="ANE43942.1"/>
    <property type="molecule type" value="Genomic_DNA"/>
</dbReference>
<dbReference type="PROSITE" id="PS51197">
    <property type="entry name" value="HTH_RRF2_2"/>
    <property type="match status" value="1"/>
</dbReference>
<evidence type="ECO:0000313" key="2">
    <source>
        <dbReference type="EMBL" id="ANE43942.1"/>
    </source>
</evidence>
<dbReference type="Gene3D" id="1.10.10.10">
    <property type="entry name" value="Winged helix-like DNA-binding domain superfamily/Winged helix DNA-binding domain"/>
    <property type="match status" value="1"/>
</dbReference>
<dbReference type="KEGG" id="dpu:SU48_09325"/>
<dbReference type="InterPro" id="IPR000944">
    <property type="entry name" value="Tscrpt_reg_Rrf2"/>
</dbReference>
<dbReference type="PROSITE" id="PS01332">
    <property type="entry name" value="HTH_RRF2_1"/>
    <property type="match status" value="1"/>
</dbReference>
<gene>
    <name evidence="2" type="ORF">SU48_09325</name>
</gene>
<keyword evidence="3" id="KW-1185">Reference proteome</keyword>
<dbReference type="NCBIfam" id="TIGR00738">
    <property type="entry name" value="rrf2_super"/>
    <property type="match status" value="1"/>
</dbReference>
<dbReference type="STRING" id="1182568.SU48_09325"/>
<dbReference type="SUPFAM" id="SSF46785">
    <property type="entry name" value="Winged helix' DNA-binding domain"/>
    <property type="match status" value="1"/>
</dbReference>
<dbReference type="Pfam" id="PF02082">
    <property type="entry name" value="Rrf2"/>
    <property type="match status" value="1"/>
</dbReference>
<dbReference type="InterPro" id="IPR030489">
    <property type="entry name" value="TR_Rrf2-type_CS"/>
</dbReference>
<reference evidence="2 3" key="1">
    <citation type="submission" date="2015-01" db="EMBL/GenBank/DDBJ databases">
        <title>Deinococcus puniceus/DY1/ whole genome sequencing.</title>
        <authorList>
            <person name="Kim M.K."/>
            <person name="Srinivasan S."/>
            <person name="Lee J.-J."/>
        </authorList>
    </citation>
    <scope>NUCLEOTIDE SEQUENCE [LARGE SCALE GENOMIC DNA]</scope>
    <source>
        <strain evidence="2 3">DY1</strain>
    </source>
</reference>